<keyword evidence="3" id="KW-1185">Reference proteome</keyword>
<accession>A0A6A6I531</accession>
<sequence>MLRSANGRHYPRCHGAVLSKAMGRTPIRSTRGNFVDWSDCKQYNYISSPVTHASYFALLFHRLAYTRNVSYPAILQAAALCMNTNAGQALDFIDREISRTKHHPQLIITALFARRPPLAAHRRRPCFARSPEARISPHSKVVGLGPSANAQQQALFTERTPQQEPKPLLPGSPSPAQSNNRPIQLYTRHEELLTCRPRDV</sequence>
<organism evidence="2 3">
    <name type="scientific">Trematosphaeria pertusa</name>
    <dbReference type="NCBI Taxonomy" id="390896"/>
    <lineage>
        <taxon>Eukaryota</taxon>
        <taxon>Fungi</taxon>
        <taxon>Dikarya</taxon>
        <taxon>Ascomycota</taxon>
        <taxon>Pezizomycotina</taxon>
        <taxon>Dothideomycetes</taxon>
        <taxon>Pleosporomycetidae</taxon>
        <taxon>Pleosporales</taxon>
        <taxon>Massarineae</taxon>
        <taxon>Trematosphaeriaceae</taxon>
        <taxon>Trematosphaeria</taxon>
    </lineage>
</organism>
<gene>
    <name evidence="2" type="ORF">BU26DRAFT_72120</name>
</gene>
<name>A0A6A6I531_9PLEO</name>
<protein>
    <submittedName>
        <fullName evidence="2">Uncharacterized protein</fullName>
    </submittedName>
</protein>
<dbReference type="AlphaFoldDB" id="A0A6A6I531"/>
<evidence type="ECO:0000313" key="3">
    <source>
        <dbReference type="Proteomes" id="UP000800094"/>
    </source>
</evidence>
<dbReference type="GeneID" id="54589603"/>
<dbReference type="Proteomes" id="UP000800094">
    <property type="component" value="Unassembled WGS sequence"/>
</dbReference>
<evidence type="ECO:0000256" key="1">
    <source>
        <dbReference type="SAM" id="MobiDB-lite"/>
    </source>
</evidence>
<proteinExistence type="predicted"/>
<dbReference type="RefSeq" id="XP_033680629.1">
    <property type="nucleotide sequence ID" value="XM_033836273.1"/>
</dbReference>
<reference evidence="2" key="1">
    <citation type="journal article" date="2020" name="Stud. Mycol.">
        <title>101 Dothideomycetes genomes: a test case for predicting lifestyles and emergence of pathogens.</title>
        <authorList>
            <person name="Haridas S."/>
            <person name="Albert R."/>
            <person name="Binder M."/>
            <person name="Bloem J."/>
            <person name="Labutti K."/>
            <person name="Salamov A."/>
            <person name="Andreopoulos B."/>
            <person name="Baker S."/>
            <person name="Barry K."/>
            <person name="Bills G."/>
            <person name="Bluhm B."/>
            <person name="Cannon C."/>
            <person name="Castanera R."/>
            <person name="Culley D."/>
            <person name="Daum C."/>
            <person name="Ezra D."/>
            <person name="Gonzalez J."/>
            <person name="Henrissat B."/>
            <person name="Kuo A."/>
            <person name="Liang C."/>
            <person name="Lipzen A."/>
            <person name="Lutzoni F."/>
            <person name="Magnuson J."/>
            <person name="Mondo S."/>
            <person name="Nolan M."/>
            <person name="Ohm R."/>
            <person name="Pangilinan J."/>
            <person name="Park H.-J."/>
            <person name="Ramirez L."/>
            <person name="Alfaro M."/>
            <person name="Sun H."/>
            <person name="Tritt A."/>
            <person name="Yoshinaga Y."/>
            <person name="Zwiers L.-H."/>
            <person name="Turgeon B."/>
            <person name="Goodwin S."/>
            <person name="Spatafora J."/>
            <person name="Crous P."/>
            <person name="Grigoriev I."/>
        </authorList>
    </citation>
    <scope>NUCLEOTIDE SEQUENCE</scope>
    <source>
        <strain evidence="2">CBS 122368</strain>
    </source>
</reference>
<feature type="region of interest" description="Disordered" evidence="1">
    <location>
        <begin position="159"/>
        <end position="188"/>
    </location>
</feature>
<dbReference type="EMBL" id="ML987200">
    <property type="protein sequence ID" value="KAF2245625.1"/>
    <property type="molecule type" value="Genomic_DNA"/>
</dbReference>
<evidence type="ECO:0000313" key="2">
    <source>
        <dbReference type="EMBL" id="KAF2245625.1"/>
    </source>
</evidence>